<evidence type="ECO:0000313" key="2">
    <source>
        <dbReference type="Proteomes" id="UP000228952"/>
    </source>
</evidence>
<comment type="caution">
    <text evidence="1">The sequence shown here is derived from an EMBL/GenBank/DDBJ whole genome shotgun (WGS) entry which is preliminary data.</text>
</comment>
<accession>A0A2M7W377</accession>
<protein>
    <submittedName>
        <fullName evidence="1">Uncharacterized protein</fullName>
    </submittedName>
</protein>
<reference evidence="2" key="1">
    <citation type="submission" date="2017-09" db="EMBL/GenBank/DDBJ databases">
        <title>Depth-based differentiation of microbial function through sediment-hosted aquifers and enrichment of novel symbionts in the deep terrestrial subsurface.</title>
        <authorList>
            <person name="Probst A.J."/>
            <person name="Ladd B."/>
            <person name="Jarett J.K."/>
            <person name="Geller-Mcgrath D.E."/>
            <person name="Sieber C.M.K."/>
            <person name="Emerson J.B."/>
            <person name="Anantharaman K."/>
            <person name="Thomas B.C."/>
            <person name="Malmstrom R."/>
            <person name="Stieglmeier M."/>
            <person name="Klingl A."/>
            <person name="Woyke T."/>
            <person name="Ryan C.M."/>
            <person name="Banfield J.F."/>
        </authorList>
    </citation>
    <scope>NUCLEOTIDE SEQUENCE [LARGE SCALE GENOMIC DNA]</scope>
</reference>
<dbReference type="Proteomes" id="UP000228952">
    <property type="component" value="Unassembled WGS sequence"/>
</dbReference>
<gene>
    <name evidence="1" type="ORF">COX64_00220</name>
</gene>
<name>A0A2M7W377_9BACT</name>
<dbReference type="EMBL" id="PFQB01000008">
    <property type="protein sequence ID" value="PJA15808.1"/>
    <property type="molecule type" value="Genomic_DNA"/>
</dbReference>
<sequence length="185" mass="20481">MKLVHFAGTTFSSTTVQDFGEFFAAMTKLPITPETTVIVNRGPGSYSGIRTGISYMCGLLHGGMITSSQIRSCTSFDLVRTATNHKGAIYLKAWPRLASGKLEGSKGYWSAASQNNQEFLYKTWAEISNMPDLLSIGEESIKTKYEYRTFADILEDPVTFRELVDSESVLSTSLEPLYINPVHIS</sequence>
<evidence type="ECO:0000313" key="1">
    <source>
        <dbReference type="EMBL" id="PJA15808.1"/>
    </source>
</evidence>
<proteinExistence type="predicted"/>
<organism evidence="1 2">
    <name type="scientific">Candidatus Dojkabacteria bacterium CG_4_10_14_0_2_um_filter_Dojkabacteria_WS6_41_15</name>
    <dbReference type="NCBI Taxonomy" id="2014249"/>
    <lineage>
        <taxon>Bacteria</taxon>
        <taxon>Candidatus Dojkabacteria</taxon>
    </lineage>
</organism>
<dbReference type="AlphaFoldDB" id="A0A2M7W377"/>